<gene>
    <name evidence="1" type="ordered locus">GFO_0030</name>
</gene>
<accession>A0LXC6</accession>
<evidence type="ECO:0000313" key="1">
    <source>
        <dbReference type="EMBL" id="CAL65021.1"/>
    </source>
</evidence>
<dbReference type="InterPro" id="IPR046601">
    <property type="entry name" value="DUF6660"/>
</dbReference>
<name>A0LXC6_CHRFK</name>
<proteinExistence type="predicted"/>
<dbReference type="HOGENOM" id="CLU_151876_0_0_10"/>
<dbReference type="Proteomes" id="UP000000755">
    <property type="component" value="Chromosome"/>
</dbReference>
<evidence type="ECO:0000313" key="2">
    <source>
        <dbReference type="Proteomes" id="UP000000755"/>
    </source>
</evidence>
<dbReference type="AlphaFoldDB" id="A0LXC6"/>
<protein>
    <submittedName>
        <fullName evidence="1">Uncharacterized protein</fullName>
    </submittedName>
</protein>
<dbReference type="STRING" id="411154.GFO_0030"/>
<sequence>MIHPQICNPVAFHNSYICNVKLLSIIFSFYLIGLTIVPCEDESNLDTVAFEQITDLEDQHQTGADLCSPFCQCHCCHIHVLNIETVESEDLDIQVSTLIIERNAESGIEIPDTHFQPPRI</sequence>
<organism evidence="1 2">
    <name type="scientific">Christiangramia forsetii (strain DSM 17595 / CGMCC 1.15422 / KT0803)</name>
    <name type="common">Gramella forsetii</name>
    <dbReference type="NCBI Taxonomy" id="411154"/>
    <lineage>
        <taxon>Bacteria</taxon>
        <taxon>Pseudomonadati</taxon>
        <taxon>Bacteroidota</taxon>
        <taxon>Flavobacteriia</taxon>
        <taxon>Flavobacteriales</taxon>
        <taxon>Flavobacteriaceae</taxon>
        <taxon>Christiangramia</taxon>
    </lineage>
</organism>
<dbReference type="EMBL" id="CU207366">
    <property type="protein sequence ID" value="CAL65021.1"/>
    <property type="molecule type" value="Genomic_DNA"/>
</dbReference>
<reference evidence="1 2" key="1">
    <citation type="journal article" date="2006" name="Environ. Microbiol.">
        <title>Whole genome analysis of the marine Bacteroidetes'Gramella forsetii' reveals adaptations to degradation of polymeric organic matter.</title>
        <authorList>
            <person name="Bauer M."/>
            <person name="Kube M."/>
            <person name="Teeling H."/>
            <person name="Richter M."/>
            <person name="Lombardot T."/>
            <person name="Allers E."/>
            <person name="Wuerdemann C.A."/>
            <person name="Quast C."/>
            <person name="Kuhl H."/>
            <person name="Knaust F."/>
            <person name="Woebken D."/>
            <person name="Bischof K."/>
            <person name="Mussmann M."/>
            <person name="Choudhuri J.V."/>
            <person name="Meyer F."/>
            <person name="Reinhardt R."/>
            <person name="Amann R.I."/>
            <person name="Gloeckner F.O."/>
        </authorList>
    </citation>
    <scope>NUCLEOTIDE SEQUENCE [LARGE SCALE GENOMIC DNA]</scope>
    <source>
        <strain evidence="1 2">KT0803</strain>
    </source>
</reference>
<dbReference type="KEGG" id="gfo:GFO_0030"/>
<dbReference type="Pfam" id="PF20365">
    <property type="entry name" value="DUF6660"/>
    <property type="match status" value="1"/>
</dbReference>